<dbReference type="Proteomes" id="UP000800092">
    <property type="component" value="Unassembled WGS sequence"/>
</dbReference>
<dbReference type="GO" id="GO:0005886">
    <property type="term" value="C:plasma membrane"/>
    <property type="evidence" value="ECO:0007669"/>
    <property type="project" value="TreeGrafter"/>
</dbReference>
<evidence type="ECO:0000256" key="7">
    <source>
        <dbReference type="SAM" id="Phobius"/>
    </source>
</evidence>
<dbReference type="PANTHER" id="PTHR30618">
    <property type="entry name" value="NCS1 FAMILY PURINE/PYRIMIDINE TRANSPORTER"/>
    <property type="match status" value="1"/>
</dbReference>
<evidence type="ECO:0000256" key="6">
    <source>
        <dbReference type="SAM" id="MobiDB-lite"/>
    </source>
</evidence>
<feature type="transmembrane region" description="Helical" evidence="7">
    <location>
        <begin position="202"/>
        <end position="226"/>
    </location>
</feature>
<reference evidence="8" key="1">
    <citation type="journal article" date="2020" name="Stud. Mycol.">
        <title>101 Dothideomycetes genomes: a test case for predicting lifestyles and emergence of pathogens.</title>
        <authorList>
            <person name="Haridas S."/>
            <person name="Albert R."/>
            <person name="Binder M."/>
            <person name="Bloem J."/>
            <person name="Labutti K."/>
            <person name="Salamov A."/>
            <person name="Andreopoulos B."/>
            <person name="Baker S."/>
            <person name="Barry K."/>
            <person name="Bills G."/>
            <person name="Bluhm B."/>
            <person name="Cannon C."/>
            <person name="Castanera R."/>
            <person name="Culley D."/>
            <person name="Daum C."/>
            <person name="Ezra D."/>
            <person name="Gonzalez J."/>
            <person name="Henrissat B."/>
            <person name="Kuo A."/>
            <person name="Liang C."/>
            <person name="Lipzen A."/>
            <person name="Lutzoni F."/>
            <person name="Magnuson J."/>
            <person name="Mondo S."/>
            <person name="Nolan M."/>
            <person name="Ohm R."/>
            <person name="Pangilinan J."/>
            <person name="Park H.-J."/>
            <person name="Ramirez L."/>
            <person name="Alfaro M."/>
            <person name="Sun H."/>
            <person name="Tritt A."/>
            <person name="Yoshinaga Y."/>
            <person name="Zwiers L.-H."/>
            <person name="Turgeon B."/>
            <person name="Goodwin S."/>
            <person name="Spatafora J."/>
            <person name="Crous P."/>
            <person name="Grigoriev I."/>
        </authorList>
    </citation>
    <scope>NUCLEOTIDE SEQUENCE</scope>
    <source>
        <strain evidence="8">Tuck. ex Michener</strain>
    </source>
</reference>
<gene>
    <name evidence="8" type="ORF">EV356DRAFT_501534</name>
</gene>
<feature type="transmembrane region" description="Helical" evidence="7">
    <location>
        <begin position="246"/>
        <end position="267"/>
    </location>
</feature>
<keyword evidence="9" id="KW-1185">Reference proteome</keyword>
<organism evidence="8 9">
    <name type="scientific">Viridothelium virens</name>
    <name type="common">Speckled blister lichen</name>
    <name type="synonym">Trypethelium virens</name>
    <dbReference type="NCBI Taxonomy" id="1048519"/>
    <lineage>
        <taxon>Eukaryota</taxon>
        <taxon>Fungi</taxon>
        <taxon>Dikarya</taxon>
        <taxon>Ascomycota</taxon>
        <taxon>Pezizomycotina</taxon>
        <taxon>Dothideomycetes</taxon>
        <taxon>Dothideomycetes incertae sedis</taxon>
        <taxon>Trypetheliales</taxon>
        <taxon>Trypetheliaceae</taxon>
        <taxon>Viridothelium</taxon>
    </lineage>
</organism>
<feature type="transmembrane region" description="Helical" evidence="7">
    <location>
        <begin position="371"/>
        <end position="389"/>
    </location>
</feature>
<evidence type="ECO:0000256" key="3">
    <source>
        <dbReference type="ARBA" id="ARBA00022692"/>
    </source>
</evidence>
<feature type="transmembrane region" description="Helical" evidence="7">
    <location>
        <begin position="481"/>
        <end position="502"/>
    </location>
</feature>
<dbReference type="EMBL" id="ML991797">
    <property type="protein sequence ID" value="KAF2234632.1"/>
    <property type="molecule type" value="Genomic_DNA"/>
</dbReference>
<evidence type="ECO:0000313" key="8">
    <source>
        <dbReference type="EMBL" id="KAF2234632.1"/>
    </source>
</evidence>
<feature type="transmembrane region" description="Helical" evidence="7">
    <location>
        <begin position="118"/>
        <end position="140"/>
    </location>
</feature>
<name>A0A6A6H9D9_VIRVR</name>
<evidence type="ECO:0000256" key="1">
    <source>
        <dbReference type="ARBA" id="ARBA00004141"/>
    </source>
</evidence>
<feature type="transmembrane region" description="Helical" evidence="7">
    <location>
        <begin position="79"/>
        <end position="98"/>
    </location>
</feature>
<protein>
    <submittedName>
        <fullName evidence="8">Uncharacterized protein</fullName>
    </submittedName>
</protein>
<dbReference type="GO" id="GO:0015205">
    <property type="term" value="F:nucleobase transmembrane transporter activity"/>
    <property type="evidence" value="ECO:0007669"/>
    <property type="project" value="TreeGrafter"/>
</dbReference>
<sequence>MDRVQTLHRRIKLEPEPTSFAYEVTGHPSRWSNKDLDPVPQERKKWEWYHVAGFWIAEGFNAAFMEVPSSAVTLGLNPGLAIVACLIGNILVAIPTAANGYIGSKWGLNFPVLARAPFGMIGAYLAMIIRGVVCVIYYGVQCSLGGNAVQAMLEAIWPSFKSWHINSLPASSVITAPGILSFSLFWLFSLPFLWLSVPALRWVFIVKVVLMPFFWVALFTWALTAAHGWGPLISIPSTVEQTSGWTLGYAFCYTMTATIGGSATLAVNIPDITRYAHNRHHAWWTQAVALPVAITLTELLGTVLAASSQIIYGQVIWNPLNVVLLWDNRAAKFFAALLFAFATLATNVSGNSISFANDLTGLFPGYINIRRGQLICAVLGFAICPWLIQAKAARFLAFLNGYSVFLGPLVGILLADYFIVRRGRGLSIANLYRPHNELYWYTMGVNPRAIAALLIAIAPLLPGLANQVNPTGTKGMARGILNLYSMAWLYGTVIAGLVYWLLFLAFPFPIGGVDEVGERYLAQNARTQRQEEDLVGIQDSPGTGSGSGISADEKTGVERQTNAI</sequence>
<feature type="transmembrane region" description="Helical" evidence="7">
    <location>
        <begin position="395"/>
        <end position="418"/>
    </location>
</feature>
<dbReference type="Gene3D" id="1.10.4160.10">
    <property type="entry name" value="Hydantoin permease"/>
    <property type="match status" value="1"/>
</dbReference>
<keyword evidence="5 7" id="KW-0472">Membrane</keyword>
<comment type="similarity">
    <text evidence="2">Belongs to the purine-cytosine permease (2.A.39) family.</text>
</comment>
<evidence type="ECO:0000256" key="5">
    <source>
        <dbReference type="ARBA" id="ARBA00023136"/>
    </source>
</evidence>
<keyword evidence="4 7" id="KW-1133">Transmembrane helix</keyword>
<dbReference type="InterPro" id="IPR001248">
    <property type="entry name" value="Pur-cyt_permease"/>
</dbReference>
<feature type="transmembrane region" description="Helical" evidence="7">
    <location>
        <begin position="173"/>
        <end position="195"/>
    </location>
</feature>
<feature type="region of interest" description="Disordered" evidence="6">
    <location>
        <begin position="531"/>
        <end position="564"/>
    </location>
</feature>
<comment type="subcellular location">
    <subcellularLocation>
        <location evidence="1">Membrane</location>
        <topology evidence="1">Multi-pass membrane protein</topology>
    </subcellularLocation>
</comment>
<evidence type="ECO:0000256" key="2">
    <source>
        <dbReference type="ARBA" id="ARBA00008974"/>
    </source>
</evidence>
<keyword evidence="3 7" id="KW-0812">Transmembrane</keyword>
<dbReference type="InterPro" id="IPR045225">
    <property type="entry name" value="Uracil/uridine/allantoin_perm"/>
</dbReference>
<feature type="transmembrane region" description="Helical" evidence="7">
    <location>
        <begin position="438"/>
        <end position="461"/>
    </location>
</feature>
<accession>A0A6A6H9D9</accession>
<dbReference type="Pfam" id="PF02133">
    <property type="entry name" value="Transp_cyt_pur"/>
    <property type="match status" value="1"/>
</dbReference>
<dbReference type="OrthoDB" id="2018619at2759"/>
<proteinExistence type="inferred from homology"/>
<evidence type="ECO:0000313" key="9">
    <source>
        <dbReference type="Proteomes" id="UP000800092"/>
    </source>
</evidence>
<evidence type="ECO:0000256" key="4">
    <source>
        <dbReference type="ARBA" id="ARBA00022989"/>
    </source>
</evidence>
<dbReference type="PANTHER" id="PTHR30618:SF0">
    <property type="entry name" value="PURINE-URACIL PERMEASE NCS1"/>
    <property type="match status" value="1"/>
</dbReference>
<feature type="transmembrane region" description="Helical" evidence="7">
    <location>
        <begin position="331"/>
        <end position="350"/>
    </location>
</feature>
<dbReference type="AlphaFoldDB" id="A0A6A6H9D9"/>
<feature type="transmembrane region" description="Helical" evidence="7">
    <location>
        <begin position="48"/>
        <end position="67"/>
    </location>
</feature>